<dbReference type="InterPro" id="IPR021413">
    <property type="entry name" value="DUF3053"/>
</dbReference>
<dbReference type="Pfam" id="PF11254">
    <property type="entry name" value="DUF3053"/>
    <property type="match status" value="1"/>
</dbReference>
<feature type="chain" id="PRO_5045033150" evidence="1">
    <location>
        <begin position="24"/>
        <end position="239"/>
    </location>
</feature>
<dbReference type="PROSITE" id="PS51257">
    <property type="entry name" value="PROKAR_LIPOPROTEIN"/>
    <property type="match status" value="1"/>
</dbReference>
<protein>
    <submittedName>
        <fullName evidence="3">DUF3053 family protein</fullName>
    </submittedName>
</protein>
<evidence type="ECO:0000313" key="5">
    <source>
        <dbReference type="Proteomes" id="UP001595190"/>
    </source>
</evidence>
<keyword evidence="1" id="KW-0732">Signal</keyword>
<accession>A0ABV6ZHB7</accession>
<gene>
    <name evidence="2" type="ORF">ABXS05_14155</name>
    <name evidence="3" type="ORF">ACETRX_18020</name>
</gene>
<evidence type="ECO:0000256" key="1">
    <source>
        <dbReference type="SAM" id="SignalP"/>
    </source>
</evidence>
<dbReference type="EMBL" id="JBHGPK010000007">
    <property type="protein sequence ID" value="MFC2251534.1"/>
    <property type="molecule type" value="Genomic_DNA"/>
</dbReference>
<dbReference type="Proteomes" id="UP001595190">
    <property type="component" value="Unassembled WGS sequence"/>
</dbReference>
<dbReference type="Proteomes" id="UP001555786">
    <property type="component" value="Unassembled WGS sequence"/>
</dbReference>
<sequence>MNSFARPLAFLGILLCLALSACGDQEPSQRKEFIEFLQTRILDKPGAHVPQLSGNQKDAFGPYVKDYAIITDFAAGPTGEPGNLQQRFSAIMAKGSIRSMSDLASRREDLVAVQNLIGELGGAIDQALAKANDAKAQLKQPEDLKAVFDKAYERDVTNVASSVKQMLPPVQDMIAAALQLSDFIASHKDKLEVTGMMITAKDQKTLASLQPLLNDFNAKGQAVMALQQKFRSSMLGTGN</sequence>
<reference evidence="2 4" key="1">
    <citation type="submission" date="2024-07" db="EMBL/GenBank/DDBJ databases">
        <title>Description of Labrys sedimenti sp. nov., isolated from a diclofenac-degrading enrichment culture.</title>
        <authorList>
            <person name="Tancsics A."/>
            <person name="Csepanyi A."/>
        </authorList>
    </citation>
    <scope>NUCLEOTIDE SEQUENCE [LARGE SCALE GENOMIC DNA]</scope>
    <source>
        <strain evidence="2 4">LMG 23578</strain>
    </source>
</reference>
<feature type="signal peptide" evidence="1">
    <location>
        <begin position="1"/>
        <end position="23"/>
    </location>
</feature>
<proteinExistence type="predicted"/>
<evidence type="ECO:0000313" key="2">
    <source>
        <dbReference type="EMBL" id="MEW9306690.1"/>
    </source>
</evidence>
<comment type="caution">
    <text evidence="3">The sequence shown here is derived from an EMBL/GenBank/DDBJ whole genome shotgun (WGS) entry which is preliminary data.</text>
</comment>
<organism evidence="3 5">
    <name type="scientific">Labrys neptuniae</name>
    <dbReference type="NCBI Taxonomy" id="376174"/>
    <lineage>
        <taxon>Bacteria</taxon>
        <taxon>Pseudomonadati</taxon>
        <taxon>Pseudomonadota</taxon>
        <taxon>Alphaproteobacteria</taxon>
        <taxon>Hyphomicrobiales</taxon>
        <taxon>Xanthobacteraceae</taxon>
        <taxon>Labrys</taxon>
    </lineage>
</organism>
<dbReference type="RefSeq" id="WP_311945111.1">
    <property type="nucleotide sequence ID" value="NZ_JAVSCS010000065.1"/>
</dbReference>
<dbReference type="EMBL" id="JBFNQD010000004">
    <property type="protein sequence ID" value="MEW9306690.1"/>
    <property type="molecule type" value="Genomic_DNA"/>
</dbReference>
<name>A0ABV6ZHB7_9HYPH</name>
<evidence type="ECO:0000313" key="4">
    <source>
        <dbReference type="Proteomes" id="UP001555786"/>
    </source>
</evidence>
<keyword evidence="4" id="KW-1185">Reference proteome</keyword>
<reference evidence="3 5" key="2">
    <citation type="submission" date="2024-09" db="EMBL/GenBank/DDBJ databases">
        <title>Description of Labrys sedimenti sp. nov., isolated from a diclofenac-degrading enrichment culture, and genome-based reclassification of Labrys portucalensis as a later heterotypic synonym of Labrys neptuniae.</title>
        <authorList>
            <person name="Tancsics A."/>
            <person name="Csepanyi A."/>
        </authorList>
    </citation>
    <scope>NUCLEOTIDE SEQUENCE [LARGE SCALE GENOMIC DNA]</scope>
    <source>
        <strain evidence="3 5">LMG 23412</strain>
    </source>
</reference>
<evidence type="ECO:0000313" key="3">
    <source>
        <dbReference type="EMBL" id="MFC2251534.1"/>
    </source>
</evidence>